<evidence type="ECO:0000313" key="9">
    <source>
        <dbReference type="WBParaSite" id="jg9316"/>
    </source>
</evidence>
<dbReference type="AlphaFoldDB" id="A0A915EQF3"/>
<reference evidence="9" key="1">
    <citation type="submission" date="2022-11" db="UniProtKB">
        <authorList>
            <consortium name="WormBaseParasite"/>
        </authorList>
    </citation>
    <scope>IDENTIFICATION</scope>
</reference>
<dbReference type="InterPro" id="IPR011009">
    <property type="entry name" value="Kinase-like_dom_sf"/>
</dbReference>
<keyword evidence="3" id="KW-0418">Kinase</keyword>
<dbReference type="GO" id="GO:0004708">
    <property type="term" value="F:MAP kinase kinase activity"/>
    <property type="evidence" value="ECO:0007669"/>
    <property type="project" value="UniProtKB-EC"/>
</dbReference>
<comment type="similarity">
    <text evidence="5">Belongs to the protein kinase superfamily. STE Ser/Thr protein kinase family. MAP kinase kinase subfamily.</text>
</comment>
<dbReference type="WBParaSite" id="jg9316">
    <property type="protein sequence ID" value="jg9316"/>
    <property type="gene ID" value="jg9316"/>
</dbReference>
<evidence type="ECO:0000256" key="6">
    <source>
        <dbReference type="ARBA" id="ARBA00038999"/>
    </source>
</evidence>
<keyword evidence="2" id="KW-0547">Nucleotide-binding</keyword>
<feature type="domain" description="Protein kinase" evidence="7">
    <location>
        <begin position="1"/>
        <end position="228"/>
    </location>
</feature>
<dbReference type="PANTHER" id="PTHR48013">
    <property type="entry name" value="DUAL SPECIFICITY MITOGEN-ACTIVATED PROTEIN KINASE KINASE 5-RELATED"/>
    <property type="match status" value="1"/>
</dbReference>
<organism evidence="8 9">
    <name type="scientific">Ditylenchus dipsaci</name>
    <dbReference type="NCBI Taxonomy" id="166011"/>
    <lineage>
        <taxon>Eukaryota</taxon>
        <taxon>Metazoa</taxon>
        <taxon>Ecdysozoa</taxon>
        <taxon>Nematoda</taxon>
        <taxon>Chromadorea</taxon>
        <taxon>Rhabditida</taxon>
        <taxon>Tylenchina</taxon>
        <taxon>Tylenchomorpha</taxon>
        <taxon>Sphaerularioidea</taxon>
        <taxon>Anguinidae</taxon>
        <taxon>Anguininae</taxon>
        <taxon>Ditylenchus</taxon>
    </lineage>
</organism>
<dbReference type="PROSITE" id="PS50011">
    <property type="entry name" value="PROTEIN_KINASE_DOM"/>
    <property type="match status" value="1"/>
</dbReference>
<dbReference type="SUPFAM" id="SSF56112">
    <property type="entry name" value="Protein kinase-like (PK-like)"/>
    <property type="match status" value="1"/>
</dbReference>
<dbReference type="PANTHER" id="PTHR48013:SF28">
    <property type="entry name" value="DUAL SPECIFICITY MITOGEN-ACTIVATED PROTEIN KINASE KINASE SEK-1"/>
    <property type="match status" value="1"/>
</dbReference>
<evidence type="ECO:0000256" key="3">
    <source>
        <dbReference type="ARBA" id="ARBA00022777"/>
    </source>
</evidence>
<accession>A0A915EQF3</accession>
<dbReference type="EC" id="2.7.12.2" evidence="6"/>
<evidence type="ECO:0000256" key="4">
    <source>
        <dbReference type="ARBA" id="ARBA00022840"/>
    </source>
</evidence>
<dbReference type="Pfam" id="PF00069">
    <property type="entry name" value="Pkinase"/>
    <property type="match status" value="1"/>
</dbReference>
<evidence type="ECO:0000313" key="8">
    <source>
        <dbReference type="Proteomes" id="UP000887574"/>
    </source>
</evidence>
<dbReference type="Proteomes" id="UP000887574">
    <property type="component" value="Unplaced"/>
</dbReference>
<dbReference type="InterPro" id="IPR000719">
    <property type="entry name" value="Prot_kinase_dom"/>
</dbReference>
<dbReference type="Gene3D" id="1.10.510.10">
    <property type="entry name" value="Transferase(Phosphotransferase) domain 1"/>
    <property type="match status" value="1"/>
</dbReference>
<proteinExistence type="inferred from homology"/>
<keyword evidence="4" id="KW-0067">ATP-binding</keyword>
<evidence type="ECO:0000256" key="1">
    <source>
        <dbReference type="ARBA" id="ARBA00022679"/>
    </source>
</evidence>
<name>A0A915EQF3_9BILA</name>
<keyword evidence="1" id="KW-0808">Transferase</keyword>
<protein>
    <recommendedName>
        <fullName evidence="6">mitogen-activated protein kinase kinase</fullName>
        <ecNumber evidence="6">2.7.12.2</ecNumber>
    </recommendedName>
</protein>
<keyword evidence="8" id="KW-1185">Reference proteome</keyword>
<sequence>MSGARRARSTRFPNDAKTYEFTASDLTELDCIGTGRSVMAVKRVRAHEIDTTKREQMLRELRIIIESQHCEDVVRFFGALFQDVICDCWICMELWDCSLDKFFGGFGPARICENLRLWYKRLLSRFHCQNQDVGCQIYMAPERLSDRVYGTRSDVWSLGISLVEICIGRFPYVDGVLCLTNSKQLCMAILPFSGGFLLLDLVDFVNKCLIKETSSRPKYTELMEHNFFKKNNVLDADRMLEERSTFGSYVARFPSD</sequence>
<evidence type="ECO:0000259" key="7">
    <source>
        <dbReference type="PROSITE" id="PS50011"/>
    </source>
</evidence>
<evidence type="ECO:0000256" key="2">
    <source>
        <dbReference type="ARBA" id="ARBA00022741"/>
    </source>
</evidence>
<dbReference type="GO" id="GO:0051403">
    <property type="term" value="P:stress-activated MAPK cascade"/>
    <property type="evidence" value="ECO:0007669"/>
    <property type="project" value="TreeGrafter"/>
</dbReference>
<dbReference type="Gene3D" id="3.30.200.20">
    <property type="entry name" value="Phosphorylase Kinase, domain 1"/>
    <property type="match status" value="1"/>
</dbReference>
<evidence type="ECO:0000256" key="5">
    <source>
        <dbReference type="ARBA" id="ARBA00038035"/>
    </source>
</evidence>
<dbReference type="GO" id="GO:0005524">
    <property type="term" value="F:ATP binding"/>
    <property type="evidence" value="ECO:0007669"/>
    <property type="project" value="UniProtKB-KW"/>
</dbReference>